<dbReference type="SUPFAM" id="SSF48452">
    <property type="entry name" value="TPR-like"/>
    <property type="match status" value="2"/>
</dbReference>
<dbReference type="Pfam" id="PF13174">
    <property type="entry name" value="TPR_6"/>
    <property type="match status" value="2"/>
</dbReference>
<keyword evidence="1" id="KW-0802">TPR repeat</keyword>
<evidence type="ECO:0000256" key="1">
    <source>
        <dbReference type="PROSITE-ProRule" id="PRU00339"/>
    </source>
</evidence>
<feature type="repeat" description="TPR" evidence="1">
    <location>
        <begin position="83"/>
        <end position="116"/>
    </location>
</feature>
<evidence type="ECO:0000313" key="2">
    <source>
        <dbReference type="EMBL" id="SFN51464.1"/>
    </source>
</evidence>
<organism evidence="2 3">
    <name type="scientific">Bizionia echini</name>
    <dbReference type="NCBI Taxonomy" id="649333"/>
    <lineage>
        <taxon>Bacteria</taxon>
        <taxon>Pseudomonadati</taxon>
        <taxon>Bacteroidota</taxon>
        <taxon>Flavobacteriia</taxon>
        <taxon>Flavobacteriales</taxon>
        <taxon>Flavobacteriaceae</taxon>
        <taxon>Bizionia</taxon>
    </lineage>
</organism>
<dbReference type="SMART" id="SM00028">
    <property type="entry name" value="TPR"/>
    <property type="match status" value="5"/>
</dbReference>
<evidence type="ECO:0000313" key="3">
    <source>
        <dbReference type="Proteomes" id="UP000198705"/>
    </source>
</evidence>
<dbReference type="OrthoDB" id="9763354at2"/>
<proteinExistence type="predicted"/>
<dbReference type="AlphaFoldDB" id="A0A1I4ZMH9"/>
<feature type="repeat" description="TPR" evidence="1">
    <location>
        <begin position="117"/>
        <end position="150"/>
    </location>
</feature>
<dbReference type="Gene3D" id="1.25.40.10">
    <property type="entry name" value="Tetratricopeptide repeat domain"/>
    <property type="match status" value="3"/>
</dbReference>
<gene>
    <name evidence="2" type="ORF">SAMN04487989_101937</name>
</gene>
<name>A0A1I4ZMH9_9FLAO</name>
<sequence>MRLFILCFFLATVSMFSQEDLLAKEYSKNGEFQKALVAYQELYKNSSNNNAYFLELIKTHQQLEQLDQAEALLVNQIERVKYPALYVELGYNFQLKNDLESANSNYNKAISFLDENPNYAYSVGKFFENRSLLDQAITTYEKAMIIKPAMNFNLQLSRIYGEQGDVEKMFNSYLGFIDANTSYLNTIKRAMSDFITDDSENDNNIILKRLLLKKIQQEPNLLWNELLSWLFIQQKDYNKAFAQEKAIFNRQPESLERIEELAFTAMNDQAYEVAKSIFTYLTETAQNPDVQIGAHYNLLQIALKTETDLKIIEDTYLELFERFGKFNQTINLQVSYAHFLAFYKHEPKAATTFLKESLKLPLSDLEEGTVKLELGDILVLQEKFNEALIYFTQIQRNLKNSTLSQEARFKVAQTSYYKGDFKWAESQLKILKSSTSQLIANDALDLMLLITDNKFEDSTQAALKLYAKADLMAFQNKPNEAIALLNSILENYKGQSIEDQALYKQGKLFETKKQYDKAVINYQKIIANFKDDILADDAYFALAELFENQLQDSQKAKENYEQIIFNYQDSIYFVDARKRFRVLRGDNLN</sequence>
<dbReference type="EMBL" id="FOVN01000001">
    <property type="protein sequence ID" value="SFN51464.1"/>
    <property type="molecule type" value="Genomic_DNA"/>
</dbReference>
<accession>A0A1I4ZMH9</accession>
<dbReference type="Proteomes" id="UP000198705">
    <property type="component" value="Unassembled WGS sequence"/>
</dbReference>
<reference evidence="3" key="1">
    <citation type="submission" date="2016-10" db="EMBL/GenBank/DDBJ databases">
        <authorList>
            <person name="Varghese N."/>
            <person name="Submissions S."/>
        </authorList>
    </citation>
    <scope>NUCLEOTIDE SEQUENCE [LARGE SCALE GENOMIC DNA]</scope>
    <source>
        <strain evidence="3">DSM 23925</strain>
    </source>
</reference>
<dbReference type="PROSITE" id="PS50005">
    <property type="entry name" value="TPR"/>
    <property type="match status" value="2"/>
</dbReference>
<dbReference type="InterPro" id="IPR019734">
    <property type="entry name" value="TPR_rpt"/>
</dbReference>
<dbReference type="InterPro" id="IPR011990">
    <property type="entry name" value="TPR-like_helical_dom_sf"/>
</dbReference>
<protein>
    <submittedName>
        <fullName evidence="2">TolA-binding protein</fullName>
    </submittedName>
</protein>
<dbReference type="STRING" id="649333.SAMN04487989_101937"/>
<keyword evidence="3" id="KW-1185">Reference proteome</keyword>